<proteinExistence type="predicted"/>
<evidence type="ECO:0000313" key="1">
    <source>
        <dbReference type="EMBL" id="SCX07133.1"/>
    </source>
</evidence>
<evidence type="ECO:0000313" key="2">
    <source>
        <dbReference type="Proteomes" id="UP000182124"/>
    </source>
</evidence>
<accession>A0A1G4VI19</accession>
<dbReference type="RefSeq" id="WP_023576692.1">
    <property type="nucleotide sequence ID" value="NZ_CBCSBQ010000007.1"/>
</dbReference>
<dbReference type="AlphaFoldDB" id="A0A1G4VI19"/>
<protein>
    <recommendedName>
        <fullName evidence="3">DUF2262 domain-containing protein</fullName>
    </recommendedName>
</protein>
<dbReference type="EMBL" id="FMTY01000002">
    <property type="protein sequence ID" value="SCX07133.1"/>
    <property type="molecule type" value="Genomic_DNA"/>
</dbReference>
<sequence>MVLDFLKSLFGNKTNDNETKVFYDSKLGKLTCEFDRKKDEFFFWNAILTNINNDKSETTITIEGDVNCPNSGLLDSAYKIIDNLNSITADVQNGLNSKYPEKSIDLSKGYVLDDISFYTDDEVEYEMEFTSDDQEMVSVSFKNNLITELDLY</sequence>
<organism evidence="1 2">
    <name type="scientific">Flavobacterium saliperosum</name>
    <dbReference type="NCBI Taxonomy" id="329186"/>
    <lineage>
        <taxon>Bacteria</taxon>
        <taxon>Pseudomonadati</taxon>
        <taxon>Bacteroidota</taxon>
        <taxon>Flavobacteriia</taxon>
        <taxon>Flavobacteriales</taxon>
        <taxon>Flavobacteriaceae</taxon>
        <taxon>Flavobacterium</taxon>
    </lineage>
</organism>
<evidence type="ECO:0008006" key="3">
    <source>
        <dbReference type="Google" id="ProtNLM"/>
    </source>
</evidence>
<gene>
    <name evidence="1" type="ORF">SAMN02927925_01115</name>
</gene>
<reference evidence="1 2" key="1">
    <citation type="submission" date="2016-10" db="EMBL/GenBank/DDBJ databases">
        <authorList>
            <person name="de Groot N.N."/>
        </authorList>
    </citation>
    <scope>NUCLEOTIDE SEQUENCE [LARGE SCALE GENOMIC DNA]</scope>
    <source>
        <strain evidence="1 2">CGMCC 1.3801</strain>
    </source>
</reference>
<dbReference type="Proteomes" id="UP000182124">
    <property type="component" value="Unassembled WGS sequence"/>
</dbReference>
<name>A0A1G4VI19_9FLAO</name>